<dbReference type="Proteomes" id="UP000243255">
    <property type="component" value="Unassembled WGS sequence"/>
</dbReference>
<gene>
    <name evidence="1" type="ORF">SAMN04488530_11056</name>
</gene>
<evidence type="ECO:0000313" key="2">
    <source>
        <dbReference type="Proteomes" id="UP000243255"/>
    </source>
</evidence>
<reference evidence="2" key="1">
    <citation type="submission" date="2016-11" db="EMBL/GenBank/DDBJ databases">
        <authorList>
            <person name="Varghese N."/>
            <person name="Submissions S."/>
        </authorList>
    </citation>
    <scope>NUCLEOTIDE SEQUENCE [LARGE SCALE GENOMIC DNA]</scope>
    <source>
        <strain evidence="2">DSM 2635</strain>
    </source>
</reference>
<keyword evidence="2" id="KW-1185">Reference proteome</keyword>
<protein>
    <submittedName>
        <fullName evidence="1">Uncharacterized protein</fullName>
    </submittedName>
</protein>
<dbReference type="EMBL" id="FQWX01000010">
    <property type="protein sequence ID" value="SHG88733.1"/>
    <property type="molecule type" value="Genomic_DNA"/>
</dbReference>
<organism evidence="1 2">
    <name type="scientific">Asaccharospora irregularis DSM 2635</name>
    <dbReference type="NCBI Taxonomy" id="1121321"/>
    <lineage>
        <taxon>Bacteria</taxon>
        <taxon>Bacillati</taxon>
        <taxon>Bacillota</taxon>
        <taxon>Clostridia</taxon>
        <taxon>Peptostreptococcales</taxon>
        <taxon>Peptostreptococcaceae</taxon>
        <taxon>Asaccharospora</taxon>
    </lineage>
</organism>
<proteinExistence type="predicted"/>
<name>A0A1M5NIF0_9FIRM</name>
<sequence>MAYDNHIKFKKIVLNYMELGEKKLFKKSLKEISVNKKVFFYYSRRKNIPICALPTIKLILSSRQGFLSFCFNFYNFTDNINTNIPISKSSIKSIAKIVVAHEVGHILDPNIANTKTEYTNILSNIIDKLIEYNIDINDSKFHKKNLPIELDQCVLNLKKNLILRECDAWDIAESILTFENEGEKLIFDKIKEYALATYNYGNIKTIISDHNLDLFFKYRRYFA</sequence>
<evidence type="ECO:0000313" key="1">
    <source>
        <dbReference type="EMBL" id="SHG88733.1"/>
    </source>
</evidence>
<dbReference type="RefSeq" id="WP_073125386.1">
    <property type="nucleotide sequence ID" value="NZ_BAABCH010000101.1"/>
</dbReference>
<dbReference type="OrthoDB" id="1757840at2"/>
<dbReference type="AlphaFoldDB" id="A0A1M5NIF0"/>
<accession>A0A1M5NIF0</accession>